<feature type="region of interest" description="Disordered" evidence="2">
    <location>
        <begin position="382"/>
        <end position="542"/>
    </location>
</feature>
<organism evidence="4 5">
    <name type="scientific">Digitaria exilis</name>
    <dbReference type="NCBI Taxonomy" id="1010633"/>
    <lineage>
        <taxon>Eukaryota</taxon>
        <taxon>Viridiplantae</taxon>
        <taxon>Streptophyta</taxon>
        <taxon>Embryophyta</taxon>
        <taxon>Tracheophyta</taxon>
        <taxon>Spermatophyta</taxon>
        <taxon>Magnoliopsida</taxon>
        <taxon>Liliopsida</taxon>
        <taxon>Poales</taxon>
        <taxon>Poaceae</taxon>
        <taxon>PACMAD clade</taxon>
        <taxon>Panicoideae</taxon>
        <taxon>Panicodae</taxon>
        <taxon>Paniceae</taxon>
        <taxon>Anthephorinae</taxon>
        <taxon>Digitaria</taxon>
    </lineage>
</organism>
<comment type="caution">
    <text evidence="4">The sequence shown here is derived from an EMBL/GenBank/DDBJ whole genome shotgun (WGS) entry which is preliminary data.</text>
</comment>
<feature type="compositionally biased region" description="Low complexity" evidence="2">
    <location>
        <begin position="144"/>
        <end position="153"/>
    </location>
</feature>
<feature type="compositionally biased region" description="Polar residues" evidence="2">
    <location>
        <begin position="475"/>
        <end position="484"/>
    </location>
</feature>
<dbReference type="PANTHER" id="PTHR31662">
    <property type="entry name" value="BNAANNG10740D PROTEIN-RELATED"/>
    <property type="match status" value="1"/>
</dbReference>
<protein>
    <recommendedName>
        <fullName evidence="3">Glabrous enhancer-binding protein-like DBD domain-containing protein</fullName>
    </recommendedName>
</protein>
<feature type="compositionally biased region" description="Polar residues" evidence="2">
    <location>
        <begin position="1"/>
        <end position="10"/>
    </location>
</feature>
<dbReference type="InterPro" id="IPR007592">
    <property type="entry name" value="GEBP"/>
</dbReference>
<feature type="compositionally biased region" description="Basic and acidic residues" evidence="2">
    <location>
        <begin position="525"/>
        <end position="541"/>
    </location>
</feature>
<name>A0A835ATV8_9POAL</name>
<evidence type="ECO:0000256" key="2">
    <source>
        <dbReference type="SAM" id="MobiDB-lite"/>
    </source>
</evidence>
<dbReference type="Proteomes" id="UP000636709">
    <property type="component" value="Unassembled WGS sequence"/>
</dbReference>
<feature type="compositionally biased region" description="Low complexity" evidence="2">
    <location>
        <begin position="181"/>
        <end position="193"/>
    </location>
</feature>
<gene>
    <name evidence="4" type="ORF">HU200_050894</name>
</gene>
<feature type="compositionally biased region" description="Pro residues" evidence="2">
    <location>
        <begin position="61"/>
        <end position="71"/>
    </location>
</feature>
<reference evidence="4" key="1">
    <citation type="submission" date="2020-07" db="EMBL/GenBank/DDBJ databases">
        <title>Genome sequence and genetic diversity analysis of an under-domesticated orphan crop, white fonio (Digitaria exilis).</title>
        <authorList>
            <person name="Bennetzen J.L."/>
            <person name="Chen S."/>
            <person name="Ma X."/>
            <person name="Wang X."/>
            <person name="Yssel A.E.J."/>
            <person name="Chaluvadi S.R."/>
            <person name="Johnson M."/>
            <person name="Gangashetty P."/>
            <person name="Hamidou F."/>
            <person name="Sanogo M.D."/>
            <person name="Zwaenepoel A."/>
            <person name="Wallace J."/>
            <person name="Van De Peer Y."/>
            <person name="Van Deynze A."/>
        </authorList>
    </citation>
    <scope>NUCLEOTIDE SEQUENCE</scope>
    <source>
        <tissue evidence="4">Leaves</tissue>
    </source>
</reference>
<feature type="compositionally biased region" description="Acidic residues" evidence="2">
    <location>
        <begin position="75"/>
        <end position="89"/>
    </location>
</feature>
<evidence type="ECO:0000259" key="3">
    <source>
        <dbReference type="Pfam" id="PF04504"/>
    </source>
</evidence>
<evidence type="ECO:0000313" key="5">
    <source>
        <dbReference type="Proteomes" id="UP000636709"/>
    </source>
</evidence>
<keyword evidence="5" id="KW-1185">Reference proteome</keyword>
<feature type="compositionally biased region" description="Polar residues" evidence="2">
    <location>
        <begin position="511"/>
        <end position="524"/>
    </location>
</feature>
<feature type="compositionally biased region" description="Pro residues" evidence="2">
    <location>
        <begin position="34"/>
        <end position="44"/>
    </location>
</feature>
<feature type="compositionally biased region" description="Basic and acidic residues" evidence="2">
    <location>
        <begin position="154"/>
        <end position="165"/>
    </location>
</feature>
<evidence type="ECO:0000313" key="4">
    <source>
        <dbReference type="EMBL" id="KAF8670140.1"/>
    </source>
</evidence>
<feature type="compositionally biased region" description="Basic and acidic residues" evidence="2">
    <location>
        <begin position="457"/>
        <end position="467"/>
    </location>
</feature>
<feature type="domain" description="Glabrous enhancer-binding protein-like DBD" evidence="3">
    <location>
        <begin position="277"/>
        <end position="364"/>
    </location>
</feature>
<feature type="compositionally biased region" description="Polar residues" evidence="2">
    <location>
        <begin position="408"/>
        <end position="419"/>
    </location>
</feature>
<feature type="compositionally biased region" description="Acidic residues" evidence="2">
    <location>
        <begin position="113"/>
        <end position="137"/>
    </location>
</feature>
<feature type="compositionally biased region" description="Basic and acidic residues" evidence="2">
    <location>
        <begin position="492"/>
        <end position="510"/>
    </location>
</feature>
<sequence length="623" mass="66933">MKSSAASDPSHSIPPFHTPVNPSVGAMARKRRAPSPPPPPPPPQEESSEESSSEEEEEPPSLHPPRMPPPAAVDNDADSSEGSEDDSDTDAQAFQLRQVPAAQGAPHRVTQPESDEEEEEEEEGESSESESESEPENPEPVVQKKASPAAAGKSKAEQERKRPAEDPAPSGKAKKAKAGADKSALSAEVTAAGKGKKGKTELEKVAPEATPAGKSKKGKAGLEKAAPEATPAGKVKKGKAELEKAVPEAVKGKKGGANAEKPVALDSSSSRKPSRVQRLWGTNDEMKILEALAAHVKSEGTLPKTDFLIATVGDRLDRKNCTYTDVYEKVRMLKRRYEKAVSTGIVPSKEDELKMYKLSEAVWGEKTKEAIAATTARNDGAVIKSKKGQANKEKKDGNSKGGAPKEAATSTASQNGDSQKGSKKGQAIKEKTDRGVKSRLSKESTTTGNPTKRMKRDTHNEALDKDAISGALKEATTTGTQNGSDFAKSKRGKTDKGKMDIDADSLKQKDATTVTQNDGTLTNNKDGETHDEQIERDDNVQRRRRGFDELQGLYSNLSANVEQIEVRHPCGETLKRAFGFIDDEKAQSLESKLNKLSVDEAKVQIRRGDLKKEVLNALISLMD</sequence>
<feature type="region of interest" description="Disordered" evidence="2">
    <location>
        <begin position="1"/>
        <end position="279"/>
    </location>
</feature>
<dbReference type="OrthoDB" id="662253at2759"/>
<evidence type="ECO:0000256" key="1">
    <source>
        <dbReference type="ARBA" id="ARBA00010820"/>
    </source>
</evidence>
<dbReference type="Pfam" id="PF04504">
    <property type="entry name" value="GeBP-like_DBD"/>
    <property type="match status" value="1"/>
</dbReference>
<dbReference type="GO" id="GO:0005634">
    <property type="term" value="C:nucleus"/>
    <property type="evidence" value="ECO:0007669"/>
    <property type="project" value="TreeGrafter"/>
</dbReference>
<dbReference type="GO" id="GO:0006355">
    <property type="term" value="P:regulation of DNA-templated transcription"/>
    <property type="evidence" value="ECO:0007669"/>
    <property type="project" value="InterPro"/>
</dbReference>
<comment type="similarity">
    <text evidence="1">Belongs to the GeBP family.</text>
</comment>
<dbReference type="InterPro" id="IPR053932">
    <property type="entry name" value="GeBP-like_DBD"/>
</dbReference>
<dbReference type="AlphaFoldDB" id="A0A835ATV8"/>
<feature type="compositionally biased region" description="Basic and acidic residues" evidence="2">
    <location>
        <begin position="427"/>
        <end position="442"/>
    </location>
</feature>
<dbReference type="PANTHER" id="PTHR31662:SF10">
    <property type="entry name" value="OS02G0288200 PROTEIN"/>
    <property type="match status" value="1"/>
</dbReference>
<feature type="compositionally biased region" description="Acidic residues" evidence="2">
    <location>
        <begin position="46"/>
        <end position="59"/>
    </location>
</feature>
<proteinExistence type="inferred from homology"/>
<accession>A0A835ATV8</accession>
<dbReference type="EMBL" id="JACEFO010002263">
    <property type="protein sequence ID" value="KAF8670140.1"/>
    <property type="molecule type" value="Genomic_DNA"/>
</dbReference>